<comment type="pathway">
    <text evidence="3">Nucleotide-sugar biosynthesis; UDP-alpha-D-xylose biosynthesis; UDP-alpha-D-xylose from UDP-alpha-D-glucuronate: step 1/1.</text>
</comment>
<evidence type="ECO:0000256" key="3">
    <source>
        <dbReference type="ARBA" id="ARBA00005100"/>
    </source>
</evidence>
<keyword evidence="11" id="KW-0333">Golgi apparatus</keyword>
<organism evidence="15 16">
    <name type="scientific">Muiribacterium halophilum</name>
    <dbReference type="NCBI Taxonomy" id="2053465"/>
    <lineage>
        <taxon>Bacteria</taxon>
        <taxon>Candidatus Muiribacteriota</taxon>
        <taxon>Candidatus Muiribacteriia</taxon>
        <taxon>Candidatus Muiribacteriales</taxon>
        <taxon>Candidatus Muiribacteriaceae</taxon>
        <taxon>Candidatus Muiribacterium</taxon>
    </lineage>
</organism>
<comment type="subcellular location">
    <subcellularLocation>
        <location evidence="2">Golgi apparatus</location>
        <location evidence="2">Golgi stack membrane</location>
        <topology evidence="2">Single-pass type II membrane protein</topology>
    </subcellularLocation>
</comment>
<keyword evidence="13" id="KW-0456">Lyase</keyword>
<dbReference type="Gene3D" id="3.40.50.720">
    <property type="entry name" value="NAD(P)-binding Rossmann-like Domain"/>
    <property type="match status" value="1"/>
</dbReference>
<name>A0A2N5ZAY6_MUIH1</name>
<dbReference type="Pfam" id="PF16363">
    <property type="entry name" value="GDP_Man_Dehyd"/>
    <property type="match status" value="1"/>
</dbReference>
<keyword evidence="10" id="KW-0520">NAD</keyword>
<evidence type="ECO:0000256" key="10">
    <source>
        <dbReference type="ARBA" id="ARBA00023027"/>
    </source>
</evidence>
<evidence type="ECO:0000256" key="4">
    <source>
        <dbReference type="ARBA" id="ARBA00007505"/>
    </source>
</evidence>
<keyword evidence="8" id="KW-0735">Signal-anchor</keyword>
<evidence type="ECO:0000256" key="2">
    <source>
        <dbReference type="ARBA" id="ARBA00004447"/>
    </source>
</evidence>
<evidence type="ECO:0000313" key="16">
    <source>
        <dbReference type="Proteomes" id="UP000234857"/>
    </source>
</evidence>
<sequence>MKALITGGAGFIGSHLCEYMLCKGDEVIVIDNLSTGRHENIKKFEENKEFTFIFGDILDKKSFDDPSLYDIDIIIHLAAAVGVKYIIENPVKSIKTNVKGTEIILEFANSKNIPVFIASTSEVYGKNTHIPLKEDDDRVSGSTGVSRWSYACSKALDEFLSLAYYHEKKLPVIIGRFFNTCGPRQLGDYGMVIPKFVRNALLDLPIPIYGDGSQIRCFTHVKDVIKAIYSLINKKECYGQVFNIGSDIPITISELATLIINLTDSKSEIEYIPYNKVYGKNFEDMMVRQPSLEKIKKYIGFEYKADIKNILNDIIKHMKENDL</sequence>
<comment type="caution">
    <text evidence="15">The sequence shown here is derived from an EMBL/GenBank/DDBJ whole genome shotgun (WGS) entry which is preliminary data.</text>
</comment>
<keyword evidence="6" id="KW-0812">Transmembrane</keyword>
<accession>A0A2N5ZAY6</accession>
<dbReference type="GO" id="GO:0042732">
    <property type="term" value="P:D-xylose metabolic process"/>
    <property type="evidence" value="ECO:0007669"/>
    <property type="project" value="InterPro"/>
</dbReference>
<keyword evidence="9" id="KW-1133">Transmembrane helix</keyword>
<dbReference type="PANTHER" id="PTHR43078:SF6">
    <property type="entry name" value="UDP-GLUCURONIC ACID DECARBOXYLASE 1"/>
    <property type="match status" value="1"/>
</dbReference>
<dbReference type="GO" id="GO:0070403">
    <property type="term" value="F:NAD+ binding"/>
    <property type="evidence" value="ECO:0007669"/>
    <property type="project" value="InterPro"/>
</dbReference>
<reference evidence="15 16" key="1">
    <citation type="submission" date="2017-11" db="EMBL/GenBank/DDBJ databases">
        <title>Genome-resolved metagenomics identifies genetic mobility, metabolic interactions, and unexpected diversity in perchlorate-reducing communities.</title>
        <authorList>
            <person name="Barnum T.P."/>
            <person name="Figueroa I.A."/>
            <person name="Carlstrom C.I."/>
            <person name="Lucas L.N."/>
            <person name="Engelbrektson A.L."/>
            <person name="Coates J.D."/>
        </authorList>
    </citation>
    <scope>NUCLEOTIDE SEQUENCE [LARGE SCALE GENOMIC DNA]</scope>
    <source>
        <strain evidence="15">BM706</strain>
    </source>
</reference>
<keyword evidence="7" id="KW-0210">Decarboxylase</keyword>
<feature type="domain" description="NAD(P)-binding" evidence="14">
    <location>
        <begin position="4"/>
        <end position="313"/>
    </location>
</feature>
<evidence type="ECO:0000256" key="1">
    <source>
        <dbReference type="ARBA" id="ARBA00001911"/>
    </source>
</evidence>
<keyword evidence="12" id="KW-0472">Membrane</keyword>
<evidence type="ECO:0000256" key="7">
    <source>
        <dbReference type="ARBA" id="ARBA00022793"/>
    </source>
</evidence>
<dbReference type="SUPFAM" id="SSF51735">
    <property type="entry name" value="NAD(P)-binding Rossmann-fold domains"/>
    <property type="match status" value="1"/>
</dbReference>
<evidence type="ECO:0000256" key="5">
    <source>
        <dbReference type="ARBA" id="ARBA00012290"/>
    </source>
</evidence>
<dbReference type="GO" id="GO:0033320">
    <property type="term" value="P:UDP-D-xylose biosynthetic process"/>
    <property type="evidence" value="ECO:0007669"/>
    <property type="project" value="UniProtKB-UniPathway"/>
</dbReference>
<evidence type="ECO:0000256" key="6">
    <source>
        <dbReference type="ARBA" id="ARBA00022692"/>
    </source>
</evidence>
<dbReference type="GO" id="GO:0005737">
    <property type="term" value="C:cytoplasm"/>
    <property type="evidence" value="ECO:0007669"/>
    <property type="project" value="TreeGrafter"/>
</dbReference>
<evidence type="ECO:0000313" key="15">
    <source>
        <dbReference type="EMBL" id="PLX15816.1"/>
    </source>
</evidence>
<dbReference type="InterPro" id="IPR016040">
    <property type="entry name" value="NAD(P)-bd_dom"/>
</dbReference>
<dbReference type="UniPathway" id="UPA00796">
    <property type="reaction ID" value="UER00771"/>
</dbReference>
<dbReference type="GO" id="GO:0048040">
    <property type="term" value="F:UDP-glucuronate decarboxylase activity"/>
    <property type="evidence" value="ECO:0007669"/>
    <property type="project" value="UniProtKB-EC"/>
</dbReference>
<evidence type="ECO:0000259" key="14">
    <source>
        <dbReference type="Pfam" id="PF16363"/>
    </source>
</evidence>
<evidence type="ECO:0000256" key="9">
    <source>
        <dbReference type="ARBA" id="ARBA00022989"/>
    </source>
</evidence>
<dbReference type="AlphaFoldDB" id="A0A2N5ZAY6"/>
<dbReference type="InterPro" id="IPR036291">
    <property type="entry name" value="NAD(P)-bd_dom_sf"/>
</dbReference>
<protein>
    <recommendedName>
        <fullName evidence="5">UDP-glucuronate decarboxylase</fullName>
        <ecNumber evidence="5">4.1.1.35</ecNumber>
    </recommendedName>
</protein>
<dbReference type="PANTHER" id="PTHR43078">
    <property type="entry name" value="UDP-GLUCURONIC ACID DECARBOXYLASE-RELATED"/>
    <property type="match status" value="1"/>
</dbReference>
<evidence type="ECO:0000256" key="12">
    <source>
        <dbReference type="ARBA" id="ARBA00023136"/>
    </source>
</evidence>
<gene>
    <name evidence="15" type="ORF">C0601_12060</name>
</gene>
<comment type="similarity">
    <text evidence="4">Belongs to the NAD(P)-dependent epimerase/dehydratase family. UDP-glucuronic acid decarboxylase subfamily.</text>
</comment>
<dbReference type="Proteomes" id="UP000234857">
    <property type="component" value="Unassembled WGS sequence"/>
</dbReference>
<dbReference type="PRINTS" id="PR01713">
    <property type="entry name" value="NUCEPIMERASE"/>
</dbReference>
<evidence type="ECO:0000256" key="13">
    <source>
        <dbReference type="ARBA" id="ARBA00023239"/>
    </source>
</evidence>
<dbReference type="EMBL" id="PKTG01000129">
    <property type="protein sequence ID" value="PLX15816.1"/>
    <property type="molecule type" value="Genomic_DNA"/>
</dbReference>
<proteinExistence type="inferred from homology"/>
<dbReference type="EC" id="4.1.1.35" evidence="5"/>
<evidence type="ECO:0000256" key="8">
    <source>
        <dbReference type="ARBA" id="ARBA00022968"/>
    </source>
</evidence>
<evidence type="ECO:0000256" key="11">
    <source>
        <dbReference type="ARBA" id="ARBA00023034"/>
    </source>
</evidence>
<comment type="cofactor">
    <cofactor evidence="1">
        <name>NAD(+)</name>
        <dbReference type="ChEBI" id="CHEBI:57540"/>
    </cofactor>
</comment>
<dbReference type="InterPro" id="IPR044516">
    <property type="entry name" value="UXS-like"/>
</dbReference>